<comment type="caution">
    <text evidence="3">The sequence shown here is derived from an EMBL/GenBank/DDBJ whole genome shotgun (WGS) entry which is preliminary data.</text>
</comment>
<protein>
    <submittedName>
        <fullName evidence="3">Uncharacterized protein</fullName>
    </submittedName>
</protein>
<feature type="region of interest" description="Disordered" evidence="2">
    <location>
        <begin position="120"/>
        <end position="143"/>
    </location>
</feature>
<reference evidence="3" key="1">
    <citation type="journal article" date="2022" name="Int. J. Mol. Sci.">
        <title>Draft Genome of Tanacetum Coccineum: Genomic Comparison of Closely Related Tanacetum-Family Plants.</title>
        <authorList>
            <person name="Yamashiro T."/>
            <person name="Shiraishi A."/>
            <person name="Nakayama K."/>
            <person name="Satake H."/>
        </authorList>
    </citation>
    <scope>NUCLEOTIDE SEQUENCE</scope>
</reference>
<gene>
    <name evidence="3" type="ORF">Tco_1112359</name>
</gene>
<feature type="compositionally biased region" description="Polar residues" evidence="2">
    <location>
        <begin position="120"/>
        <end position="130"/>
    </location>
</feature>
<feature type="compositionally biased region" description="Basic and acidic residues" evidence="2">
    <location>
        <begin position="132"/>
        <end position="143"/>
    </location>
</feature>
<keyword evidence="4" id="KW-1185">Reference proteome</keyword>
<organism evidence="3 4">
    <name type="scientific">Tanacetum coccineum</name>
    <dbReference type="NCBI Taxonomy" id="301880"/>
    <lineage>
        <taxon>Eukaryota</taxon>
        <taxon>Viridiplantae</taxon>
        <taxon>Streptophyta</taxon>
        <taxon>Embryophyta</taxon>
        <taxon>Tracheophyta</taxon>
        <taxon>Spermatophyta</taxon>
        <taxon>Magnoliopsida</taxon>
        <taxon>eudicotyledons</taxon>
        <taxon>Gunneridae</taxon>
        <taxon>Pentapetalae</taxon>
        <taxon>asterids</taxon>
        <taxon>campanulids</taxon>
        <taxon>Asterales</taxon>
        <taxon>Asteraceae</taxon>
        <taxon>Asteroideae</taxon>
        <taxon>Anthemideae</taxon>
        <taxon>Anthemidinae</taxon>
        <taxon>Tanacetum</taxon>
    </lineage>
</organism>
<dbReference type="EMBL" id="BQNB010021019">
    <property type="protein sequence ID" value="GJU02021.1"/>
    <property type="molecule type" value="Genomic_DNA"/>
</dbReference>
<feature type="coiled-coil region" evidence="1">
    <location>
        <begin position="215"/>
        <end position="242"/>
    </location>
</feature>
<evidence type="ECO:0000313" key="3">
    <source>
        <dbReference type="EMBL" id="GJU02021.1"/>
    </source>
</evidence>
<proteinExistence type="predicted"/>
<sequence length="248" mass="28240">MGNVKKSVAERTRHKRQYDRRMNERLMQSRESKVVSSKALDASLVVTECSGTKSDEHITSSSSGTYITHVVDADIRAVNDQVPSAEVHLTAQHNVLANEQQHTDQSEPSYDTYLLEKVDSNTTPDSTNMSHRGGEIDQDAKQDQVKSPLLKAEFLKTNDMESPEFREFFEINDLKAQLQAKITLICNLKNQIKRVKDASNEAKVKNDIDVLETINIELEHSVAKLLAEKKKLNKENEHLKQNYKELYN</sequence>
<evidence type="ECO:0000256" key="2">
    <source>
        <dbReference type="SAM" id="MobiDB-lite"/>
    </source>
</evidence>
<reference evidence="3" key="2">
    <citation type="submission" date="2022-01" db="EMBL/GenBank/DDBJ databases">
        <authorList>
            <person name="Yamashiro T."/>
            <person name="Shiraishi A."/>
            <person name="Satake H."/>
            <person name="Nakayama K."/>
        </authorList>
    </citation>
    <scope>NUCLEOTIDE SEQUENCE</scope>
</reference>
<evidence type="ECO:0000256" key="1">
    <source>
        <dbReference type="SAM" id="Coils"/>
    </source>
</evidence>
<evidence type="ECO:0000313" key="4">
    <source>
        <dbReference type="Proteomes" id="UP001151760"/>
    </source>
</evidence>
<name>A0ABQ5IP73_9ASTR</name>
<accession>A0ABQ5IP73</accession>
<keyword evidence="1" id="KW-0175">Coiled coil</keyword>
<dbReference type="Proteomes" id="UP001151760">
    <property type="component" value="Unassembled WGS sequence"/>
</dbReference>